<proteinExistence type="predicted"/>
<keyword evidence="1" id="KW-0472">Membrane</keyword>
<dbReference type="Proteomes" id="UP001155241">
    <property type="component" value="Unassembled WGS sequence"/>
</dbReference>
<keyword evidence="1" id="KW-0812">Transmembrane</keyword>
<accession>A0A9X2F8A2</accession>
<evidence type="ECO:0000313" key="3">
    <source>
        <dbReference type="Proteomes" id="UP001155241"/>
    </source>
</evidence>
<evidence type="ECO:0000256" key="1">
    <source>
        <dbReference type="SAM" id="Phobius"/>
    </source>
</evidence>
<keyword evidence="3" id="KW-1185">Reference proteome</keyword>
<dbReference type="AlphaFoldDB" id="A0A9X2F8A2"/>
<keyword evidence="1" id="KW-1133">Transmembrane helix</keyword>
<dbReference type="EMBL" id="JAMXLR010000024">
    <property type="protein sequence ID" value="MCO6043493.1"/>
    <property type="molecule type" value="Genomic_DNA"/>
</dbReference>
<organism evidence="2 3">
    <name type="scientific">Aeoliella straminimaris</name>
    <dbReference type="NCBI Taxonomy" id="2954799"/>
    <lineage>
        <taxon>Bacteria</taxon>
        <taxon>Pseudomonadati</taxon>
        <taxon>Planctomycetota</taxon>
        <taxon>Planctomycetia</taxon>
        <taxon>Pirellulales</taxon>
        <taxon>Lacipirellulaceae</taxon>
        <taxon>Aeoliella</taxon>
    </lineage>
</organism>
<gene>
    <name evidence="2" type="ORF">NG895_06200</name>
</gene>
<protein>
    <submittedName>
        <fullName evidence="2">Uncharacterized protein</fullName>
    </submittedName>
</protein>
<evidence type="ECO:0000313" key="2">
    <source>
        <dbReference type="EMBL" id="MCO6043493.1"/>
    </source>
</evidence>
<feature type="transmembrane region" description="Helical" evidence="1">
    <location>
        <begin position="12"/>
        <end position="31"/>
    </location>
</feature>
<comment type="caution">
    <text evidence="2">The sequence shown here is derived from an EMBL/GenBank/DDBJ whole genome shotgun (WGS) entry which is preliminary data.</text>
</comment>
<dbReference type="RefSeq" id="WP_252851599.1">
    <property type="nucleotide sequence ID" value="NZ_JAMXLR010000024.1"/>
</dbReference>
<name>A0A9X2F8A2_9BACT</name>
<reference evidence="2" key="1">
    <citation type="submission" date="2022-06" db="EMBL/GenBank/DDBJ databases">
        <title>Aeoliella straminimaris, a novel planctomycete from sediments.</title>
        <authorList>
            <person name="Vitorino I.R."/>
            <person name="Lage O.M."/>
        </authorList>
    </citation>
    <scope>NUCLEOTIDE SEQUENCE</scope>
    <source>
        <strain evidence="2">ICT_H6.2</strain>
    </source>
</reference>
<sequence>MLQSNQRRMCRVVFLAGCILPTLAVMAWATYQRLPTTADSRLAVVERMLGMRVDASSVDTPLPGVVRCRDLQLANVETGEVVLTAAVAHVHTEGPTPRVRLSGVSLAEGELSHLATSLHRTLEVDWPGSVRVELANVAWQENAHPSARELLAGQLLVITLESTQQQGEITGRRCVIETNAAGPRIEVLRNRQVTPPATRVVLDTAGQQVPADWLVSLGALVVEGGEQATFAGQASIVRSADRTSGTLSGELAGVALAQALSIPLDTVGNLQNLNVYWQDGRITSAEGDLVAESGSMPGVFARTIEYYLYRGTPQPGSQAADTATVKFGWLGARFRLREDSLTLWPLANAEFGACVLDSESQVLFGRPLYYAPVSDVGTVLTHFGGDRGVEVSARLPRALRR</sequence>